<keyword evidence="3 6" id="KW-0812">Transmembrane</keyword>
<evidence type="ECO:0000256" key="4">
    <source>
        <dbReference type="ARBA" id="ARBA00022989"/>
    </source>
</evidence>
<feature type="transmembrane region" description="Helical" evidence="6">
    <location>
        <begin position="415"/>
        <end position="435"/>
    </location>
</feature>
<evidence type="ECO:0000256" key="3">
    <source>
        <dbReference type="ARBA" id="ARBA00022692"/>
    </source>
</evidence>
<keyword evidence="5 6" id="KW-0472">Membrane</keyword>
<evidence type="ECO:0000313" key="8">
    <source>
        <dbReference type="EMBL" id="BAU81208.1"/>
    </source>
</evidence>
<protein>
    <submittedName>
        <fullName evidence="8">Tat pathway signal sequence domain protein</fullName>
    </submittedName>
</protein>
<gene>
    <name evidence="8" type="ORF">SLA_0253</name>
</gene>
<evidence type="ECO:0000256" key="1">
    <source>
        <dbReference type="ARBA" id="ARBA00004651"/>
    </source>
</evidence>
<keyword evidence="9" id="KW-1185">Reference proteome</keyword>
<organism evidence="8 9">
    <name type="scientific">Streptomyces laurentii</name>
    <dbReference type="NCBI Taxonomy" id="39478"/>
    <lineage>
        <taxon>Bacteria</taxon>
        <taxon>Bacillati</taxon>
        <taxon>Actinomycetota</taxon>
        <taxon>Actinomycetes</taxon>
        <taxon>Kitasatosporales</taxon>
        <taxon>Streptomycetaceae</taxon>
        <taxon>Streptomyces</taxon>
    </lineage>
</organism>
<evidence type="ECO:0000256" key="5">
    <source>
        <dbReference type="ARBA" id="ARBA00023136"/>
    </source>
</evidence>
<feature type="transmembrane region" description="Helical" evidence="6">
    <location>
        <begin position="718"/>
        <end position="742"/>
    </location>
</feature>
<evidence type="ECO:0000259" key="7">
    <source>
        <dbReference type="Pfam" id="PF02687"/>
    </source>
</evidence>
<accession>A0A170RX53</accession>
<dbReference type="Proteomes" id="UP000217676">
    <property type="component" value="Chromosome"/>
</dbReference>
<keyword evidence="2" id="KW-1003">Cell membrane</keyword>
<feature type="transmembrane region" description="Helical" evidence="6">
    <location>
        <begin position="324"/>
        <end position="346"/>
    </location>
</feature>
<dbReference type="InterPro" id="IPR003838">
    <property type="entry name" value="ABC3_permease_C"/>
</dbReference>
<feature type="transmembrane region" description="Helical" evidence="6">
    <location>
        <begin position="269"/>
        <end position="294"/>
    </location>
</feature>
<dbReference type="InterPro" id="IPR038766">
    <property type="entry name" value="Membrane_comp_ABC_pdt"/>
</dbReference>
<feature type="transmembrane region" description="Helical" evidence="6">
    <location>
        <begin position="366"/>
        <end position="384"/>
    </location>
</feature>
<feature type="transmembrane region" description="Helical" evidence="6">
    <location>
        <begin position="763"/>
        <end position="792"/>
    </location>
</feature>
<proteinExistence type="predicted"/>
<reference evidence="8 9" key="1">
    <citation type="journal article" date="2016" name="Genome Announc.">
        <title>Complete Genome Sequence of Thiostrepton-Producing Streptomyces laurentii ATCC 31255.</title>
        <authorList>
            <person name="Doi K."/>
            <person name="Fujino Y."/>
            <person name="Nagayoshi Y."/>
            <person name="Ohshima T."/>
            <person name="Ogata S."/>
        </authorList>
    </citation>
    <scope>NUCLEOTIDE SEQUENCE [LARGE SCALE GENOMIC DNA]</scope>
    <source>
        <strain evidence="8 9">ATCC 31255</strain>
    </source>
</reference>
<dbReference type="PANTHER" id="PTHR30287:SF1">
    <property type="entry name" value="INNER MEMBRANE PROTEIN"/>
    <property type="match status" value="1"/>
</dbReference>
<feature type="transmembrane region" description="Helical" evidence="6">
    <location>
        <begin position="497"/>
        <end position="516"/>
    </location>
</feature>
<feature type="transmembrane region" description="Helical" evidence="6">
    <location>
        <begin position="441"/>
        <end position="459"/>
    </location>
</feature>
<feature type="domain" description="ABC3 transporter permease C-terminal" evidence="7">
    <location>
        <begin position="719"/>
        <end position="829"/>
    </location>
</feature>
<name>A0A170RX53_STRLU</name>
<dbReference type="KEGG" id="slau:SLA_0253"/>
<keyword evidence="4 6" id="KW-1133">Transmembrane helix</keyword>
<dbReference type="GO" id="GO:0005886">
    <property type="term" value="C:plasma membrane"/>
    <property type="evidence" value="ECO:0007669"/>
    <property type="project" value="UniProtKB-SubCell"/>
</dbReference>
<dbReference type="PANTHER" id="PTHR30287">
    <property type="entry name" value="MEMBRANE COMPONENT OF PREDICTED ABC SUPERFAMILY METABOLITE UPTAKE TRANSPORTER"/>
    <property type="match status" value="1"/>
</dbReference>
<dbReference type="Pfam" id="PF02687">
    <property type="entry name" value="FtsX"/>
    <property type="match status" value="2"/>
</dbReference>
<sequence>MLTLALSTLRARKGTFAGAFVALLFAAALVTACGALLETGLRGTIPTERYAGTPVLVTADQELHWTKEKKGKTKEKSKPLTERAWAKADPALVKRLAAVPGVRAVVPELTFPAHVMTDKGPLAKGASWGHAWESARLTPFALRDGRAPKEADEVVADAGSGLRTGAKVTVQSTGAPSVYEVVGIAAPPGRAALARQSTLFFSTEQARRLAGHPGQVSALGLLTAPGATVSEVRAGALLAVSDTPSLKVRSGDERGPVEFIDADKARVSLISLGGAMGGTSLLVALLVVAGTFALSIQQRARELALLRAVGATPRQLRRVVGREALVVGLLAGPPGAVAGLFLARWMHGRFVAVGALPDTLELTVSAFPPLAAVLATLLAAWGAARVSARGPARMRPTEGLAAAALGSGRTPAGRVVAGVLAAVGYVVLVVVLSGLETDAAATPVTFLSVIVAAAAIALLGPSLARVATWVTGGIARRLSPASGFLAAQNTRADARRVAAVVTPLSLAVAMASTILFTQTTSSHAAGEQAASGTRASYVLAASGPGVPAAAARAVRERVPGTTVTEVVPTTVRVGQDKFAAQGVSSPGLPRTLDPEVTAGTLAAMDDGTVALSDLAARTRHARVGDRVTVTLGDGVEKDLTVTAVYARGLGFGDLLLPHRMVAAHVDRPLSSSVLVAGAPNRSALTAALRDFPTVRVLDRTAVAAARRTQEGAQAQVKYIAMGLVIAFTAIAVVNTLVMATSARRREFALLRMIGTTRRQLRAMLRWETLTITLLAVVLGAAVAGATLTAFSLGMTGAPTPYAPLVPGLAVIATAVLLAFVSTALPARAAQRSGTGAPTEAG</sequence>
<evidence type="ECO:0000256" key="2">
    <source>
        <dbReference type="ARBA" id="ARBA00022475"/>
    </source>
</evidence>
<dbReference type="EMBL" id="AP017424">
    <property type="protein sequence ID" value="BAU81208.1"/>
    <property type="molecule type" value="Genomic_DNA"/>
</dbReference>
<feature type="domain" description="ABC3 transporter permease C-terminal" evidence="7">
    <location>
        <begin position="277"/>
        <end position="385"/>
    </location>
</feature>
<feature type="transmembrane region" description="Helical" evidence="6">
    <location>
        <begin position="804"/>
        <end position="824"/>
    </location>
</feature>
<dbReference type="AlphaFoldDB" id="A0A170RX53"/>
<evidence type="ECO:0000256" key="6">
    <source>
        <dbReference type="SAM" id="Phobius"/>
    </source>
</evidence>
<evidence type="ECO:0000313" key="9">
    <source>
        <dbReference type="Proteomes" id="UP000217676"/>
    </source>
</evidence>
<comment type="subcellular location">
    <subcellularLocation>
        <location evidence="1">Cell membrane</location>
        <topology evidence="1">Multi-pass membrane protein</topology>
    </subcellularLocation>
</comment>